<accession>A0A8J2VWR5</accession>
<comment type="caution">
    <text evidence="2">The sequence shown here is derived from an EMBL/GenBank/DDBJ whole genome shotgun (WGS) entry which is preliminary data.</text>
</comment>
<feature type="region of interest" description="Disordered" evidence="1">
    <location>
        <begin position="1"/>
        <end position="50"/>
    </location>
</feature>
<feature type="compositionally biased region" description="Pro residues" evidence="1">
    <location>
        <begin position="34"/>
        <end position="43"/>
    </location>
</feature>
<evidence type="ECO:0000313" key="3">
    <source>
        <dbReference type="Proteomes" id="UP000789524"/>
    </source>
</evidence>
<keyword evidence="3" id="KW-1185">Reference proteome</keyword>
<gene>
    <name evidence="2" type="ORF">DCHRY22_LOCUS2444</name>
</gene>
<dbReference type="EMBL" id="CAKASE010000046">
    <property type="protein sequence ID" value="CAG9560843.1"/>
    <property type="molecule type" value="Genomic_DNA"/>
</dbReference>
<feature type="region of interest" description="Disordered" evidence="1">
    <location>
        <begin position="70"/>
        <end position="94"/>
    </location>
</feature>
<organism evidence="2 3">
    <name type="scientific">Danaus chrysippus</name>
    <name type="common">African queen</name>
    <dbReference type="NCBI Taxonomy" id="151541"/>
    <lineage>
        <taxon>Eukaryota</taxon>
        <taxon>Metazoa</taxon>
        <taxon>Ecdysozoa</taxon>
        <taxon>Arthropoda</taxon>
        <taxon>Hexapoda</taxon>
        <taxon>Insecta</taxon>
        <taxon>Pterygota</taxon>
        <taxon>Neoptera</taxon>
        <taxon>Endopterygota</taxon>
        <taxon>Lepidoptera</taxon>
        <taxon>Glossata</taxon>
        <taxon>Ditrysia</taxon>
        <taxon>Papilionoidea</taxon>
        <taxon>Nymphalidae</taxon>
        <taxon>Danainae</taxon>
        <taxon>Danaini</taxon>
        <taxon>Danaina</taxon>
        <taxon>Danaus</taxon>
        <taxon>Anosia</taxon>
    </lineage>
</organism>
<name>A0A8J2VWR5_9NEOP</name>
<dbReference type="AlphaFoldDB" id="A0A8J2VWR5"/>
<proteinExistence type="predicted"/>
<dbReference type="Proteomes" id="UP000789524">
    <property type="component" value="Unassembled WGS sequence"/>
</dbReference>
<protein>
    <submittedName>
        <fullName evidence="2">(African queen) hypothetical protein</fullName>
    </submittedName>
</protein>
<reference evidence="2" key="1">
    <citation type="submission" date="2021-09" db="EMBL/GenBank/DDBJ databases">
        <authorList>
            <person name="Martin H S."/>
        </authorList>
    </citation>
    <scope>NUCLEOTIDE SEQUENCE</scope>
</reference>
<sequence>MKRGVCGSRGEARCHGARSGHVHAANGGAATPSPSRPAPPPPRAVHAAARASPSCRVECRQQSTLGRQRSDLARLVLTPSRRGEEVTGEGASME</sequence>
<evidence type="ECO:0000256" key="1">
    <source>
        <dbReference type="SAM" id="MobiDB-lite"/>
    </source>
</evidence>
<evidence type="ECO:0000313" key="2">
    <source>
        <dbReference type="EMBL" id="CAG9560843.1"/>
    </source>
</evidence>